<evidence type="ECO:0000256" key="1">
    <source>
        <dbReference type="SAM" id="SignalP"/>
    </source>
</evidence>
<evidence type="ECO:0000313" key="2">
    <source>
        <dbReference type="EMBL" id="CAI4216982.1"/>
    </source>
</evidence>
<accession>A0A9P1H566</accession>
<dbReference type="AlphaFoldDB" id="A0A9P1H566"/>
<proteinExistence type="predicted"/>
<reference evidence="2" key="1">
    <citation type="submission" date="2022-11" db="EMBL/GenBank/DDBJ databases">
        <authorList>
            <person name="Scott C."/>
            <person name="Bruce N."/>
        </authorList>
    </citation>
    <scope>NUCLEOTIDE SEQUENCE</scope>
</reference>
<dbReference type="EMBL" id="CALLCH030000015">
    <property type="protein sequence ID" value="CAI4216982.1"/>
    <property type="molecule type" value="Genomic_DNA"/>
</dbReference>
<organism evidence="2 3">
    <name type="scientific">Parascedosporium putredinis</name>
    <dbReference type="NCBI Taxonomy" id="1442378"/>
    <lineage>
        <taxon>Eukaryota</taxon>
        <taxon>Fungi</taxon>
        <taxon>Dikarya</taxon>
        <taxon>Ascomycota</taxon>
        <taxon>Pezizomycotina</taxon>
        <taxon>Sordariomycetes</taxon>
        <taxon>Hypocreomycetidae</taxon>
        <taxon>Microascales</taxon>
        <taxon>Microascaceae</taxon>
        <taxon>Parascedosporium</taxon>
    </lineage>
</organism>
<gene>
    <name evidence="2" type="ORF">PPNO1_LOCUS6625</name>
</gene>
<comment type="caution">
    <text evidence="2">The sequence shown here is derived from an EMBL/GenBank/DDBJ whole genome shotgun (WGS) entry which is preliminary data.</text>
</comment>
<evidence type="ECO:0000313" key="3">
    <source>
        <dbReference type="Proteomes" id="UP000838763"/>
    </source>
</evidence>
<sequence>MKNLTLIAALFAAMTAAKGATTLESREPANIEKRGCLYKTCGACWAATPPIGSAPGSQGSAAGQ</sequence>
<feature type="signal peptide" evidence="1">
    <location>
        <begin position="1"/>
        <end position="19"/>
    </location>
</feature>
<dbReference type="Proteomes" id="UP000838763">
    <property type="component" value="Unassembled WGS sequence"/>
</dbReference>
<keyword evidence="3" id="KW-1185">Reference proteome</keyword>
<protein>
    <submittedName>
        <fullName evidence="2">Uncharacterized protein</fullName>
    </submittedName>
</protein>
<keyword evidence="1" id="KW-0732">Signal</keyword>
<name>A0A9P1H566_9PEZI</name>
<feature type="chain" id="PRO_5040186434" evidence="1">
    <location>
        <begin position="20"/>
        <end position="64"/>
    </location>
</feature>